<comment type="catalytic activity">
    <reaction evidence="7">
        <text>shikimate + ATP = 3-phosphoshikimate + ADP + H(+)</text>
        <dbReference type="Rhea" id="RHEA:13121"/>
        <dbReference type="ChEBI" id="CHEBI:15378"/>
        <dbReference type="ChEBI" id="CHEBI:30616"/>
        <dbReference type="ChEBI" id="CHEBI:36208"/>
        <dbReference type="ChEBI" id="CHEBI:145989"/>
        <dbReference type="ChEBI" id="CHEBI:456216"/>
        <dbReference type="EC" id="2.7.1.71"/>
    </reaction>
</comment>
<keyword evidence="7" id="KW-0479">Metal-binding</keyword>
<accession>C9LAW6</accession>
<feature type="binding site" evidence="7">
    <location>
        <position position="17"/>
    </location>
    <ligand>
        <name>Mg(2+)</name>
        <dbReference type="ChEBI" id="CHEBI:18420"/>
    </ligand>
</feature>
<proteinExistence type="inferred from homology"/>
<keyword evidence="7" id="KW-0963">Cytoplasm</keyword>
<dbReference type="PANTHER" id="PTHR21087:SF16">
    <property type="entry name" value="SHIKIMATE KINASE 1, CHLOROPLASTIC"/>
    <property type="match status" value="1"/>
</dbReference>
<dbReference type="InterPro" id="IPR031322">
    <property type="entry name" value="Shikimate/glucono_kinase"/>
</dbReference>
<keyword evidence="2 7" id="KW-0808">Transferase</keyword>
<dbReference type="PRINTS" id="PR01100">
    <property type="entry name" value="SHIKIMTKNASE"/>
</dbReference>
<evidence type="ECO:0000256" key="5">
    <source>
        <dbReference type="ARBA" id="ARBA00022840"/>
    </source>
</evidence>
<keyword evidence="3 7" id="KW-0547">Nucleotide-binding</keyword>
<dbReference type="InterPro" id="IPR000623">
    <property type="entry name" value="Shikimate_kinase/TSH1"/>
</dbReference>
<dbReference type="UniPathway" id="UPA00053">
    <property type="reaction ID" value="UER00088"/>
</dbReference>
<keyword evidence="9" id="KW-1185">Reference proteome</keyword>
<comment type="caution">
    <text evidence="7">Lacks conserved residue(s) required for the propagation of feature annotation.</text>
</comment>
<protein>
    <recommendedName>
        <fullName evidence="7">Shikimate kinase</fullName>
        <shortName evidence="7">SK</shortName>
        <ecNumber evidence="7">2.7.1.71</ecNumber>
    </recommendedName>
</protein>
<dbReference type="Gene3D" id="3.40.50.300">
    <property type="entry name" value="P-loop containing nucleotide triphosphate hydrolases"/>
    <property type="match status" value="1"/>
</dbReference>
<sequence>MSMENITLIGMPGVGKSTVGVILAKVLGYEFVDSDLLIQKSENLLLREIIARDGQDGFLKIENRVNASIETEKSVIATGGSVVYCAEAMEHLRKIGKVVYLKLEYEELKKRLGNLRGRGVVLRDGQTLKDLYDERTPLYEKYADIVVDEKNLDVEGTLQKILENIAE</sequence>
<dbReference type="Pfam" id="PF01202">
    <property type="entry name" value="SKI"/>
    <property type="match status" value="1"/>
</dbReference>
<dbReference type="GO" id="GO:0004765">
    <property type="term" value="F:shikimate kinase activity"/>
    <property type="evidence" value="ECO:0007669"/>
    <property type="project" value="UniProtKB-UniRule"/>
</dbReference>
<dbReference type="GO" id="GO:0005524">
    <property type="term" value="F:ATP binding"/>
    <property type="evidence" value="ECO:0007669"/>
    <property type="project" value="UniProtKB-UniRule"/>
</dbReference>
<dbReference type="CDD" id="cd00464">
    <property type="entry name" value="SK"/>
    <property type="match status" value="1"/>
</dbReference>
<feature type="binding site" evidence="7">
    <location>
        <position position="35"/>
    </location>
    <ligand>
        <name>substrate</name>
    </ligand>
</feature>
<comment type="subcellular location">
    <subcellularLocation>
        <location evidence="7">Cytoplasm</location>
    </subcellularLocation>
</comment>
<dbReference type="HOGENOM" id="CLU_057607_4_1_9"/>
<dbReference type="GO" id="GO:0000287">
    <property type="term" value="F:magnesium ion binding"/>
    <property type="evidence" value="ECO:0007669"/>
    <property type="project" value="UniProtKB-UniRule"/>
</dbReference>
<keyword evidence="5 7" id="KW-0067">ATP-binding</keyword>
<name>C9LAW6_BLAHA</name>
<dbReference type="GO" id="GO:0005829">
    <property type="term" value="C:cytosol"/>
    <property type="evidence" value="ECO:0007669"/>
    <property type="project" value="TreeGrafter"/>
</dbReference>
<dbReference type="EMBL" id="ABYU02000037">
    <property type="protein sequence ID" value="EEX20753.1"/>
    <property type="molecule type" value="Genomic_DNA"/>
</dbReference>
<comment type="similarity">
    <text evidence="7">Belongs to the shikimate kinase family.</text>
</comment>
<keyword evidence="1 7" id="KW-0028">Amino-acid biosynthesis</keyword>
<dbReference type="GO" id="GO:0009073">
    <property type="term" value="P:aromatic amino acid family biosynthetic process"/>
    <property type="evidence" value="ECO:0007669"/>
    <property type="project" value="UniProtKB-KW"/>
</dbReference>
<keyword evidence="6 7" id="KW-0057">Aromatic amino acid biosynthesis</keyword>
<dbReference type="PANTHER" id="PTHR21087">
    <property type="entry name" value="SHIKIMATE KINASE"/>
    <property type="match status" value="1"/>
</dbReference>
<feature type="binding site" evidence="7">
    <location>
        <position position="80"/>
    </location>
    <ligand>
        <name>substrate</name>
    </ligand>
</feature>
<dbReference type="SUPFAM" id="SSF52540">
    <property type="entry name" value="P-loop containing nucleoside triphosphate hydrolases"/>
    <property type="match status" value="1"/>
</dbReference>
<evidence type="ECO:0000256" key="6">
    <source>
        <dbReference type="ARBA" id="ARBA00023141"/>
    </source>
</evidence>
<dbReference type="EC" id="2.7.1.71" evidence="7"/>
<evidence type="ECO:0000256" key="2">
    <source>
        <dbReference type="ARBA" id="ARBA00022679"/>
    </source>
</evidence>
<gene>
    <name evidence="7 8" type="primary">aroK</name>
    <name evidence="8" type="ORF">BLAHAN_06545</name>
</gene>
<dbReference type="eggNOG" id="COG0703">
    <property type="taxonomic scope" value="Bacteria"/>
</dbReference>
<dbReference type="InterPro" id="IPR027417">
    <property type="entry name" value="P-loop_NTPase"/>
</dbReference>
<evidence type="ECO:0000256" key="3">
    <source>
        <dbReference type="ARBA" id="ARBA00022741"/>
    </source>
</evidence>
<evidence type="ECO:0000256" key="1">
    <source>
        <dbReference type="ARBA" id="ARBA00022605"/>
    </source>
</evidence>
<dbReference type="HAMAP" id="MF_00109">
    <property type="entry name" value="Shikimate_kinase"/>
    <property type="match status" value="1"/>
</dbReference>
<dbReference type="KEGG" id="bhan:CGC63_00635"/>
<dbReference type="Proteomes" id="UP000003755">
    <property type="component" value="Unassembled WGS sequence"/>
</dbReference>
<evidence type="ECO:0000313" key="9">
    <source>
        <dbReference type="Proteomes" id="UP000003755"/>
    </source>
</evidence>
<organism evidence="8 9">
    <name type="scientific">Blautia hansenii DSM 20583</name>
    <dbReference type="NCBI Taxonomy" id="537007"/>
    <lineage>
        <taxon>Bacteria</taxon>
        <taxon>Bacillati</taxon>
        <taxon>Bacillota</taxon>
        <taxon>Clostridia</taxon>
        <taxon>Lachnospirales</taxon>
        <taxon>Lachnospiraceae</taxon>
        <taxon>Blautia</taxon>
    </lineage>
</organism>
<dbReference type="STRING" id="537007.BLAHAN_06545"/>
<comment type="caution">
    <text evidence="8">The sequence shown here is derived from an EMBL/GenBank/DDBJ whole genome shotgun (WGS) entry which is preliminary data.</text>
</comment>
<comment type="subunit">
    <text evidence="7">Monomer.</text>
</comment>
<dbReference type="GO" id="GO:0008652">
    <property type="term" value="P:amino acid biosynthetic process"/>
    <property type="evidence" value="ECO:0007669"/>
    <property type="project" value="UniProtKB-KW"/>
</dbReference>
<feature type="binding site" evidence="7">
    <location>
        <position position="135"/>
    </location>
    <ligand>
        <name>substrate</name>
    </ligand>
</feature>
<comment type="cofactor">
    <cofactor evidence="7">
        <name>Mg(2+)</name>
        <dbReference type="ChEBI" id="CHEBI:18420"/>
    </cofactor>
    <text evidence="7">Binds 1 Mg(2+) ion per subunit.</text>
</comment>
<reference evidence="8" key="1">
    <citation type="submission" date="2009-09" db="EMBL/GenBank/DDBJ databases">
        <authorList>
            <person name="Weinstock G."/>
            <person name="Sodergren E."/>
            <person name="Clifton S."/>
            <person name="Fulton L."/>
            <person name="Fulton B."/>
            <person name="Courtney L."/>
            <person name="Fronick C."/>
            <person name="Harrison M."/>
            <person name="Strong C."/>
            <person name="Farmer C."/>
            <person name="Delahaunty K."/>
            <person name="Markovic C."/>
            <person name="Hall O."/>
            <person name="Minx P."/>
            <person name="Tomlinson C."/>
            <person name="Mitreva M."/>
            <person name="Nelson J."/>
            <person name="Hou S."/>
            <person name="Wollam A."/>
            <person name="Pepin K.H."/>
            <person name="Johnson M."/>
            <person name="Bhonagiri V."/>
            <person name="Nash W.E."/>
            <person name="Warren W."/>
            <person name="Chinwalla A."/>
            <person name="Mardis E.R."/>
            <person name="Wilson R.K."/>
        </authorList>
    </citation>
    <scope>NUCLEOTIDE SEQUENCE [LARGE SCALE GENOMIC DNA]</scope>
    <source>
        <strain evidence="8">DSM 20583</strain>
    </source>
</reference>
<keyword evidence="7" id="KW-0460">Magnesium</keyword>
<evidence type="ECO:0000256" key="4">
    <source>
        <dbReference type="ARBA" id="ARBA00022777"/>
    </source>
</evidence>
<keyword evidence="4 7" id="KW-0418">Kinase</keyword>
<comment type="pathway">
    <text evidence="7">Metabolic intermediate biosynthesis; chorismate biosynthesis; chorismate from D-erythrose 4-phosphate and phosphoenolpyruvate: step 5/7.</text>
</comment>
<dbReference type="GO" id="GO:0009423">
    <property type="term" value="P:chorismate biosynthetic process"/>
    <property type="evidence" value="ECO:0007669"/>
    <property type="project" value="UniProtKB-UniRule"/>
</dbReference>
<comment type="function">
    <text evidence="7">Catalyzes the specific phosphorylation of the 3-hydroxyl group of shikimic acid using ATP as a cosubstrate.</text>
</comment>
<feature type="binding site" evidence="7">
    <location>
        <begin position="13"/>
        <end position="18"/>
    </location>
    <ligand>
        <name>ATP</name>
        <dbReference type="ChEBI" id="CHEBI:30616"/>
    </ligand>
</feature>
<dbReference type="AlphaFoldDB" id="C9LAW6"/>
<evidence type="ECO:0000256" key="7">
    <source>
        <dbReference type="HAMAP-Rule" id="MF_00109"/>
    </source>
</evidence>
<evidence type="ECO:0000313" key="8">
    <source>
        <dbReference type="EMBL" id="EEX20753.1"/>
    </source>
</evidence>
<feature type="binding site" evidence="7">
    <location>
        <position position="118"/>
    </location>
    <ligand>
        <name>ATP</name>
        <dbReference type="ChEBI" id="CHEBI:30616"/>
    </ligand>
</feature>